<name>A0A1Y2FAC4_9BASI</name>
<dbReference type="EMBL" id="MCGR01000025">
    <property type="protein sequence ID" value="ORY80296.1"/>
    <property type="molecule type" value="Genomic_DNA"/>
</dbReference>
<dbReference type="InParanoid" id="A0A1Y2FAC4"/>
<evidence type="ECO:0000313" key="1">
    <source>
        <dbReference type="EMBL" id="ORY80296.1"/>
    </source>
</evidence>
<comment type="caution">
    <text evidence="1">The sequence shown here is derived from an EMBL/GenBank/DDBJ whole genome shotgun (WGS) entry which is preliminary data.</text>
</comment>
<sequence length="91" mass="10894">MKLKRWFSTTSCSRTVLTEPPTSAPTSRTVSRKLKLRRRSLACMRRERLWGRLMGRVRCIVRCRKTRIPLRLKIWASPRARLPSCRRRRLS</sequence>
<gene>
    <name evidence="1" type="ORF">BCR35DRAFT_304497</name>
</gene>
<evidence type="ECO:0000313" key="2">
    <source>
        <dbReference type="Proteomes" id="UP000193467"/>
    </source>
</evidence>
<proteinExistence type="predicted"/>
<keyword evidence="2" id="KW-1185">Reference proteome</keyword>
<protein>
    <submittedName>
        <fullName evidence="1">Uncharacterized protein</fullName>
    </submittedName>
</protein>
<dbReference type="Proteomes" id="UP000193467">
    <property type="component" value="Unassembled WGS sequence"/>
</dbReference>
<dbReference type="AlphaFoldDB" id="A0A1Y2FAC4"/>
<organism evidence="1 2">
    <name type="scientific">Leucosporidium creatinivorum</name>
    <dbReference type="NCBI Taxonomy" id="106004"/>
    <lineage>
        <taxon>Eukaryota</taxon>
        <taxon>Fungi</taxon>
        <taxon>Dikarya</taxon>
        <taxon>Basidiomycota</taxon>
        <taxon>Pucciniomycotina</taxon>
        <taxon>Microbotryomycetes</taxon>
        <taxon>Leucosporidiales</taxon>
        <taxon>Leucosporidium</taxon>
    </lineage>
</organism>
<accession>A0A1Y2FAC4</accession>
<reference evidence="1 2" key="1">
    <citation type="submission" date="2016-07" db="EMBL/GenBank/DDBJ databases">
        <title>Pervasive Adenine N6-methylation of Active Genes in Fungi.</title>
        <authorList>
            <consortium name="DOE Joint Genome Institute"/>
            <person name="Mondo S.J."/>
            <person name="Dannebaum R.O."/>
            <person name="Kuo R.C."/>
            <person name="Labutti K."/>
            <person name="Haridas S."/>
            <person name="Kuo A."/>
            <person name="Salamov A."/>
            <person name="Ahrendt S.R."/>
            <person name="Lipzen A."/>
            <person name="Sullivan W."/>
            <person name="Andreopoulos W.B."/>
            <person name="Clum A."/>
            <person name="Lindquist E."/>
            <person name="Daum C."/>
            <person name="Ramamoorthy G.K."/>
            <person name="Gryganskyi A."/>
            <person name="Culley D."/>
            <person name="Magnuson J.K."/>
            <person name="James T.Y."/>
            <person name="O'Malley M.A."/>
            <person name="Stajich J.E."/>
            <person name="Spatafora J.W."/>
            <person name="Visel A."/>
            <person name="Grigoriev I.V."/>
        </authorList>
    </citation>
    <scope>NUCLEOTIDE SEQUENCE [LARGE SCALE GENOMIC DNA]</scope>
    <source>
        <strain evidence="1 2">62-1032</strain>
    </source>
</reference>